<organism evidence="1 2">
    <name type="scientific">Naganishia friedmannii</name>
    <dbReference type="NCBI Taxonomy" id="89922"/>
    <lineage>
        <taxon>Eukaryota</taxon>
        <taxon>Fungi</taxon>
        <taxon>Dikarya</taxon>
        <taxon>Basidiomycota</taxon>
        <taxon>Agaricomycotina</taxon>
        <taxon>Tremellomycetes</taxon>
        <taxon>Filobasidiales</taxon>
        <taxon>Filobasidiaceae</taxon>
        <taxon>Naganishia</taxon>
    </lineage>
</organism>
<sequence>MSLVKQQFDARRLHPEAVPIPRVRGRWPFNTDILMDWMASSKDEYLGEGMISRLERIYGQTLNTRVLGEDSVITTSPEHVSQMLTSSFLAFDKGAKWKERVYEMMGDGVFSSDGSLWKYHRATIRPFFGHSRAPLEEILEPHTSKFVTVLENLGSLSNGSSPRAFDVQHITRCLALDVAMSWLCGQSTGLLDECLDKDHPCKSGKTAKSEGNKVFEAFAEAQRDPKVWGPDAHVLDPRRWMGNDPRSQKGYPFGIPGFGKAAYPVFHLGPRSVGVINHSGRAPSD</sequence>
<accession>A0ACC2W2I2</accession>
<name>A0ACC2W2I2_9TREE</name>
<dbReference type="Proteomes" id="UP001227268">
    <property type="component" value="Unassembled WGS sequence"/>
</dbReference>
<gene>
    <name evidence="1" type="ORF">QFC21_001805</name>
</gene>
<keyword evidence="2" id="KW-1185">Reference proteome</keyword>
<reference evidence="1" key="1">
    <citation type="submission" date="2023-04" db="EMBL/GenBank/DDBJ databases">
        <title>Draft Genome sequencing of Naganishia species isolated from polar environments using Oxford Nanopore Technology.</title>
        <authorList>
            <person name="Leo P."/>
            <person name="Venkateswaran K."/>
        </authorList>
    </citation>
    <scope>NUCLEOTIDE SEQUENCE</scope>
    <source>
        <strain evidence="1">MNA-CCFEE 5423</strain>
    </source>
</reference>
<comment type="caution">
    <text evidence="1">The sequence shown here is derived from an EMBL/GenBank/DDBJ whole genome shotgun (WGS) entry which is preliminary data.</text>
</comment>
<proteinExistence type="predicted"/>
<protein>
    <submittedName>
        <fullName evidence="1">Uncharacterized protein</fullName>
    </submittedName>
</protein>
<evidence type="ECO:0000313" key="1">
    <source>
        <dbReference type="EMBL" id="KAJ9105434.1"/>
    </source>
</evidence>
<evidence type="ECO:0000313" key="2">
    <source>
        <dbReference type="Proteomes" id="UP001227268"/>
    </source>
</evidence>
<dbReference type="EMBL" id="JASBWT010000004">
    <property type="protein sequence ID" value="KAJ9105434.1"/>
    <property type="molecule type" value="Genomic_DNA"/>
</dbReference>